<feature type="transmembrane region" description="Helical" evidence="9">
    <location>
        <begin position="129"/>
        <end position="147"/>
    </location>
</feature>
<protein>
    <recommendedName>
        <fullName evidence="2">histidine kinase</fullName>
        <ecNumber evidence="2">2.7.13.3</ecNumber>
    </recommendedName>
</protein>
<dbReference type="OrthoDB" id="227596at2"/>
<dbReference type="CDD" id="cd16917">
    <property type="entry name" value="HATPase_UhpB-NarQ-NarX-like"/>
    <property type="match status" value="1"/>
</dbReference>
<keyword evidence="6 11" id="KW-0418">Kinase</keyword>
<dbReference type="EC" id="2.7.13.3" evidence="2"/>
<comment type="caution">
    <text evidence="11">The sequence shown here is derived from an EMBL/GenBank/DDBJ whole genome shotgun (WGS) entry which is preliminary data.</text>
</comment>
<evidence type="ECO:0000313" key="12">
    <source>
        <dbReference type="Proteomes" id="UP000267536"/>
    </source>
</evidence>
<feature type="transmembrane region" description="Helical" evidence="9">
    <location>
        <begin position="98"/>
        <end position="117"/>
    </location>
</feature>
<evidence type="ECO:0000256" key="9">
    <source>
        <dbReference type="SAM" id="Phobius"/>
    </source>
</evidence>
<organism evidence="11 12">
    <name type="scientific">Gordonia oryzae</name>
    <dbReference type="NCBI Taxonomy" id="2487349"/>
    <lineage>
        <taxon>Bacteria</taxon>
        <taxon>Bacillati</taxon>
        <taxon>Actinomycetota</taxon>
        <taxon>Actinomycetes</taxon>
        <taxon>Mycobacteriales</taxon>
        <taxon>Gordoniaceae</taxon>
        <taxon>Gordonia</taxon>
    </lineage>
</organism>
<dbReference type="GO" id="GO:0000155">
    <property type="term" value="F:phosphorelay sensor kinase activity"/>
    <property type="evidence" value="ECO:0007669"/>
    <property type="project" value="InterPro"/>
</dbReference>
<sequence>MTATAPSGIRWQRVRPIVVTVGLLLITAADFAYALIGSDTAPTLPTIVSGAAAGAAVLVRHRWPLAAFVASLPALSVVGAIAAPAITLFCVAAVGTQTWVVVASAVVAALAGSLPTSSPTMEISNIVDFAYFLAGSAAPALLGRLTMVQRELRQKLLEVGEAQEHERQLYAQTVLARERAQIGREMHDVVSHHVSLIAVRAATMLVGDIDDRVRTEATTIRRLAVATLDELRHLVIVLRASGGSRSDTRPQPSLDQVDSLISTSGIDVDVDGQLPDQLPAAWQRAIYRTIQEALTNIRKHAPGASATISFGGDTRNVRMSIVNRPSARPALNLPGTGEGLIGLRERAELLGATFDAGPRPDGGFEVALSFPVTGLSGR</sequence>
<dbReference type="Gene3D" id="3.30.565.10">
    <property type="entry name" value="Histidine kinase-like ATPase, C-terminal domain"/>
    <property type="match status" value="1"/>
</dbReference>
<keyword evidence="9" id="KW-1133">Transmembrane helix</keyword>
<evidence type="ECO:0000256" key="4">
    <source>
        <dbReference type="ARBA" id="ARBA00022679"/>
    </source>
</evidence>
<keyword evidence="9" id="KW-0472">Membrane</keyword>
<reference evidence="11 12" key="1">
    <citation type="submission" date="2018-11" db="EMBL/GenBank/DDBJ databases">
        <title>Draft genome sequence of Gordonia sp. RS15-1S isolated from rice stems.</title>
        <authorList>
            <person name="Muangham S."/>
        </authorList>
    </citation>
    <scope>NUCLEOTIDE SEQUENCE [LARGE SCALE GENOMIC DNA]</scope>
    <source>
        <strain evidence="11 12">RS15-1S</strain>
    </source>
</reference>
<keyword evidence="5" id="KW-0547">Nucleotide-binding</keyword>
<dbReference type="PANTHER" id="PTHR24421">
    <property type="entry name" value="NITRATE/NITRITE SENSOR PROTEIN NARX-RELATED"/>
    <property type="match status" value="1"/>
</dbReference>
<evidence type="ECO:0000256" key="2">
    <source>
        <dbReference type="ARBA" id="ARBA00012438"/>
    </source>
</evidence>
<dbReference type="GO" id="GO:0046983">
    <property type="term" value="F:protein dimerization activity"/>
    <property type="evidence" value="ECO:0007669"/>
    <property type="project" value="InterPro"/>
</dbReference>
<dbReference type="AlphaFoldDB" id="A0A3N4GWQ9"/>
<evidence type="ECO:0000256" key="3">
    <source>
        <dbReference type="ARBA" id="ARBA00022553"/>
    </source>
</evidence>
<gene>
    <name evidence="11" type="ORF">EF294_03790</name>
</gene>
<evidence type="ECO:0000256" key="7">
    <source>
        <dbReference type="ARBA" id="ARBA00022840"/>
    </source>
</evidence>
<name>A0A3N4GWQ9_9ACTN</name>
<keyword evidence="12" id="KW-1185">Reference proteome</keyword>
<evidence type="ECO:0000259" key="10">
    <source>
        <dbReference type="Pfam" id="PF07730"/>
    </source>
</evidence>
<dbReference type="InterPro" id="IPR050482">
    <property type="entry name" value="Sensor_HK_TwoCompSys"/>
</dbReference>
<dbReference type="GO" id="GO:0016020">
    <property type="term" value="C:membrane"/>
    <property type="evidence" value="ECO:0007669"/>
    <property type="project" value="InterPro"/>
</dbReference>
<proteinExistence type="predicted"/>
<evidence type="ECO:0000313" key="11">
    <source>
        <dbReference type="EMBL" id="RPA65867.1"/>
    </source>
</evidence>
<keyword evidence="4" id="KW-0808">Transferase</keyword>
<feature type="domain" description="Signal transduction histidine kinase subgroup 3 dimerisation and phosphoacceptor" evidence="10">
    <location>
        <begin position="178"/>
        <end position="241"/>
    </location>
</feature>
<accession>A0A3N4GWQ9</accession>
<feature type="transmembrane region" description="Helical" evidence="9">
    <location>
        <begin position="65"/>
        <end position="91"/>
    </location>
</feature>
<dbReference type="Gene3D" id="1.20.5.1930">
    <property type="match status" value="1"/>
</dbReference>
<keyword evidence="8" id="KW-0902">Two-component regulatory system</keyword>
<dbReference type="InterPro" id="IPR036890">
    <property type="entry name" value="HATPase_C_sf"/>
</dbReference>
<dbReference type="RefSeq" id="WP_123925744.1">
    <property type="nucleotide sequence ID" value="NZ_JBPSDP010000012.1"/>
</dbReference>
<keyword evidence="9" id="KW-0812">Transmembrane</keyword>
<dbReference type="Proteomes" id="UP000267536">
    <property type="component" value="Unassembled WGS sequence"/>
</dbReference>
<evidence type="ECO:0000256" key="1">
    <source>
        <dbReference type="ARBA" id="ARBA00000085"/>
    </source>
</evidence>
<keyword evidence="7" id="KW-0067">ATP-binding</keyword>
<dbReference type="Pfam" id="PF07730">
    <property type="entry name" value="HisKA_3"/>
    <property type="match status" value="1"/>
</dbReference>
<evidence type="ECO:0000256" key="5">
    <source>
        <dbReference type="ARBA" id="ARBA00022741"/>
    </source>
</evidence>
<dbReference type="PANTHER" id="PTHR24421:SF10">
    <property type="entry name" value="NITRATE_NITRITE SENSOR PROTEIN NARQ"/>
    <property type="match status" value="1"/>
</dbReference>
<dbReference type="InterPro" id="IPR011712">
    <property type="entry name" value="Sig_transdc_His_kin_sub3_dim/P"/>
</dbReference>
<comment type="catalytic activity">
    <reaction evidence="1">
        <text>ATP + protein L-histidine = ADP + protein N-phospho-L-histidine.</text>
        <dbReference type="EC" id="2.7.13.3"/>
    </reaction>
</comment>
<dbReference type="EMBL" id="RKMH01000002">
    <property type="protein sequence ID" value="RPA65867.1"/>
    <property type="molecule type" value="Genomic_DNA"/>
</dbReference>
<keyword evidence="3" id="KW-0597">Phosphoprotein</keyword>
<dbReference type="SUPFAM" id="SSF55874">
    <property type="entry name" value="ATPase domain of HSP90 chaperone/DNA topoisomerase II/histidine kinase"/>
    <property type="match status" value="1"/>
</dbReference>
<dbReference type="GO" id="GO:0005524">
    <property type="term" value="F:ATP binding"/>
    <property type="evidence" value="ECO:0007669"/>
    <property type="project" value="UniProtKB-KW"/>
</dbReference>
<evidence type="ECO:0000256" key="6">
    <source>
        <dbReference type="ARBA" id="ARBA00022777"/>
    </source>
</evidence>
<evidence type="ECO:0000256" key="8">
    <source>
        <dbReference type="ARBA" id="ARBA00023012"/>
    </source>
</evidence>
<feature type="transmembrane region" description="Helical" evidence="9">
    <location>
        <begin position="17"/>
        <end position="36"/>
    </location>
</feature>